<dbReference type="SUPFAM" id="SSF109998">
    <property type="entry name" value="Triger factor/SurA peptide-binding domain-like"/>
    <property type="match status" value="1"/>
</dbReference>
<keyword evidence="11" id="KW-0697">Rotamase</keyword>
<evidence type="ECO:0000313" key="13">
    <source>
        <dbReference type="EMBL" id="OBX76434.1"/>
    </source>
</evidence>
<evidence type="ECO:0000313" key="14">
    <source>
        <dbReference type="Proteomes" id="UP000092616"/>
    </source>
</evidence>
<feature type="domain" description="PpiC" evidence="12">
    <location>
        <begin position="263"/>
        <end position="360"/>
    </location>
</feature>
<keyword evidence="3" id="KW-0997">Cell inner membrane</keyword>
<keyword evidence="2" id="KW-1003">Cell membrane</keyword>
<dbReference type="PANTHER" id="PTHR47529:SF1">
    <property type="entry name" value="PERIPLASMIC CHAPERONE PPID"/>
    <property type="match status" value="1"/>
</dbReference>
<dbReference type="GO" id="GO:0003755">
    <property type="term" value="F:peptidyl-prolyl cis-trans isomerase activity"/>
    <property type="evidence" value="ECO:0007669"/>
    <property type="project" value="UniProtKB-KW"/>
</dbReference>
<sequence>MERLREFLQGWVGKGLLVLFMLPLAVTGVESIRHSGDDPNAVAKVGELNVPQSALQNAINQRRQSLLAQVGGDTSLINDEILRKQTLESMIDRYLIANQSQNLGFSVSDAAITQMLATEPTFLDESGQFSQERFASFLQQQGMSKEQLFDTLRQDMTLSTFSRGVINTAVYPLTGVDKLLSQQTQLRPVWIARVPWQPFAAQVQVSDAQINQYYQQHKAELNSDDAVDLAYVMLDKNALPAPAPSEAQVQAAYQQYIANNPNAPEYDVSMILINDPNAQATLNQLKTQLDNKQADFAALAKQYSQDEGSKNNGGNIGTISQAMFPKDYAAVLAAVKGLQVGQVSAPVKTQYGYQLFKLNNISGNAPPDLATMRPTLIAQLQAQAQDAQYQDLISKINNDAVAGVGVEQLAKRYRLSAHTLPNYQTTHAQGLNQPAVMTAAFDPQLRGAANGAGHVSTGIDLKDRTVWVQPNNYRAAHAMTLAEARPMIKQKLVQQQAQALALARAKQIAAAVQQKNSVEGVGVEFSHLGDINRQNPALSDAERASAFSVPARADKLAVTTQATPTGASVLVGGVIHQDASAIDAASKRQAANMVRDAIGQSQFEDYLAYLRAHTDVTIKNAPANNP</sequence>
<dbReference type="PROSITE" id="PS50198">
    <property type="entry name" value="PPIC_PPIASE_2"/>
    <property type="match status" value="1"/>
</dbReference>
<evidence type="ECO:0000256" key="11">
    <source>
        <dbReference type="PROSITE-ProRule" id="PRU00278"/>
    </source>
</evidence>
<evidence type="ECO:0000256" key="5">
    <source>
        <dbReference type="ARBA" id="ARBA00022989"/>
    </source>
</evidence>
<proteinExistence type="inferred from homology"/>
<dbReference type="PROSITE" id="PS01096">
    <property type="entry name" value="PPIC_PPIASE_1"/>
    <property type="match status" value="1"/>
</dbReference>
<evidence type="ECO:0000256" key="9">
    <source>
        <dbReference type="ARBA" id="ARBA00040743"/>
    </source>
</evidence>
<evidence type="ECO:0000256" key="2">
    <source>
        <dbReference type="ARBA" id="ARBA00022475"/>
    </source>
</evidence>
<dbReference type="Pfam" id="PF13624">
    <property type="entry name" value="SurA_N_3"/>
    <property type="match status" value="1"/>
</dbReference>
<dbReference type="PANTHER" id="PTHR47529">
    <property type="entry name" value="PEPTIDYL-PROLYL CIS-TRANS ISOMERASE D"/>
    <property type="match status" value="1"/>
</dbReference>
<keyword evidence="7" id="KW-0143">Chaperone</keyword>
<dbReference type="GO" id="GO:0005886">
    <property type="term" value="C:plasma membrane"/>
    <property type="evidence" value="ECO:0007669"/>
    <property type="project" value="UniProtKB-SubCell"/>
</dbReference>
<dbReference type="RefSeq" id="WP_067338241.1">
    <property type="nucleotide sequence ID" value="NZ_LZNA01000061.1"/>
</dbReference>
<evidence type="ECO:0000256" key="10">
    <source>
        <dbReference type="ARBA" id="ARBA00042775"/>
    </source>
</evidence>
<evidence type="ECO:0000256" key="8">
    <source>
        <dbReference type="ARBA" id="ARBA00038408"/>
    </source>
</evidence>
<dbReference type="Gene3D" id="3.10.50.40">
    <property type="match status" value="1"/>
</dbReference>
<evidence type="ECO:0000256" key="6">
    <source>
        <dbReference type="ARBA" id="ARBA00023136"/>
    </source>
</evidence>
<name>A0A1B8QAS3_9GAMM</name>
<dbReference type="EMBL" id="LZNA01000061">
    <property type="protein sequence ID" value="OBX76434.1"/>
    <property type="molecule type" value="Genomic_DNA"/>
</dbReference>
<dbReference type="InterPro" id="IPR052029">
    <property type="entry name" value="PpiD_chaperone"/>
</dbReference>
<keyword evidence="11 13" id="KW-0413">Isomerase</keyword>
<evidence type="ECO:0000256" key="4">
    <source>
        <dbReference type="ARBA" id="ARBA00022692"/>
    </source>
</evidence>
<dbReference type="InterPro" id="IPR046357">
    <property type="entry name" value="PPIase_dom_sf"/>
</dbReference>
<dbReference type="Gene3D" id="1.10.4030.10">
    <property type="entry name" value="Porin chaperone SurA, peptide-binding domain"/>
    <property type="match status" value="1"/>
</dbReference>
<dbReference type="Proteomes" id="UP000092616">
    <property type="component" value="Unassembled WGS sequence"/>
</dbReference>
<evidence type="ECO:0000256" key="3">
    <source>
        <dbReference type="ARBA" id="ARBA00022519"/>
    </source>
</evidence>
<protein>
    <recommendedName>
        <fullName evidence="9">Periplasmic chaperone PpiD</fullName>
    </recommendedName>
    <alternativeName>
        <fullName evidence="10">Periplasmic folding chaperone</fullName>
    </alternativeName>
</protein>
<organism evidence="13 14">
    <name type="scientific">Faucicola atlantae</name>
    <dbReference type="NCBI Taxonomy" id="34059"/>
    <lineage>
        <taxon>Bacteria</taxon>
        <taxon>Pseudomonadati</taxon>
        <taxon>Pseudomonadota</taxon>
        <taxon>Gammaproteobacteria</taxon>
        <taxon>Moraxellales</taxon>
        <taxon>Moraxellaceae</taxon>
        <taxon>Faucicola</taxon>
    </lineage>
</organism>
<comment type="similarity">
    <text evidence="8">Belongs to the PpiD chaperone family.</text>
</comment>
<keyword evidence="4" id="KW-0812">Transmembrane</keyword>
<dbReference type="InterPro" id="IPR027304">
    <property type="entry name" value="Trigger_fact/SurA_dom_sf"/>
</dbReference>
<evidence type="ECO:0000256" key="1">
    <source>
        <dbReference type="ARBA" id="ARBA00004382"/>
    </source>
</evidence>
<keyword evidence="14" id="KW-1185">Reference proteome</keyword>
<evidence type="ECO:0000256" key="7">
    <source>
        <dbReference type="ARBA" id="ARBA00023186"/>
    </source>
</evidence>
<comment type="caution">
    <text evidence="13">The sequence shown here is derived from an EMBL/GenBank/DDBJ whole genome shotgun (WGS) entry which is preliminary data.</text>
</comment>
<accession>A0A1B8QAS3</accession>
<evidence type="ECO:0000259" key="12">
    <source>
        <dbReference type="PROSITE" id="PS50198"/>
    </source>
</evidence>
<reference evidence="13 14" key="1">
    <citation type="submission" date="2016-06" db="EMBL/GenBank/DDBJ databases">
        <title>Draft genome of Moraxella atlantae CCUG 59586.</title>
        <authorList>
            <person name="Salva-Serra F."/>
            <person name="Engstrom-Jakobsson H."/>
            <person name="Thorell K."/>
            <person name="Gonzales-Siles L."/>
            <person name="Karlsson R."/>
            <person name="Boulund F."/>
            <person name="Engstrand L."/>
            <person name="Kristiansson E."/>
            <person name="Moore E."/>
        </authorList>
    </citation>
    <scope>NUCLEOTIDE SEQUENCE [LARGE SCALE GENOMIC DNA]</scope>
    <source>
        <strain evidence="13 14">CCUG 59586</strain>
    </source>
</reference>
<keyword evidence="5" id="KW-1133">Transmembrane helix</keyword>
<dbReference type="AlphaFoldDB" id="A0A1B8QAS3"/>
<dbReference type="InterPro" id="IPR023058">
    <property type="entry name" value="PPIase_PpiC_CS"/>
</dbReference>
<comment type="subcellular location">
    <subcellularLocation>
        <location evidence="1">Cell inner membrane</location>
        <topology evidence="1">Single-pass type II membrane protein</topology>
        <orientation evidence="1">Periplasmic side</orientation>
    </subcellularLocation>
</comment>
<gene>
    <name evidence="13" type="ORF">A9306_10100</name>
</gene>
<dbReference type="InterPro" id="IPR000297">
    <property type="entry name" value="PPIase_PpiC"/>
</dbReference>
<keyword evidence="6" id="KW-0472">Membrane</keyword>
<dbReference type="SUPFAM" id="SSF54534">
    <property type="entry name" value="FKBP-like"/>
    <property type="match status" value="1"/>
</dbReference>
<dbReference type="Pfam" id="PF00639">
    <property type="entry name" value="Rotamase"/>
    <property type="match status" value="1"/>
</dbReference>